<reference evidence="7" key="2">
    <citation type="submission" date="2022-10" db="EMBL/GenBank/DDBJ databases">
        <authorList>
            <person name="Aronson H.S."/>
        </authorList>
    </citation>
    <scope>NUCLEOTIDE SEQUENCE</scope>
    <source>
        <strain evidence="7">RS19-109</strain>
    </source>
</reference>
<name>A0A9X4MEH3_9BACT</name>
<dbReference type="SFLD" id="SFLDG01067">
    <property type="entry name" value="SPASM/twitch_domain_containing"/>
    <property type="match status" value="1"/>
</dbReference>
<evidence type="ECO:0000259" key="6">
    <source>
        <dbReference type="PROSITE" id="PS51918"/>
    </source>
</evidence>
<dbReference type="SFLD" id="SFLDS00029">
    <property type="entry name" value="Radical_SAM"/>
    <property type="match status" value="1"/>
</dbReference>
<dbReference type="SUPFAM" id="SSF102114">
    <property type="entry name" value="Radical SAM enzymes"/>
    <property type="match status" value="1"/>
</dbReference>
<dbReference type="PROSITE" id="PS51918">
    <property type="entry name" value="RADICAL_SAM"/>
    <property type="match status" value="1"/>
</dbReference>
<comment type="cofactor">
    <cofactor evidence="1">
        <name>[4Fe-4S] cluster</name>
        <dbReference type="ChEBI" id="CHEBI:49883"/>
    </cofactor>
</comment>
<reference evidence="7" key="1">
    <citation type="journal article" date="2022" name="bioRxiv">
        <title>Thiovibrio frasassiensisgen. nov., sp. nov., an autotrophic, elemental sulfur disproportionating bacterium isolated from sulfidic karst sediment, and proposal of Thiovibrionaceae fam. nov.</title>
        <authorList>
            <person name="Aronson H."/>
            <person name="Thomas C."/>
            <person name="Bhattacharyya M."/>
            <person name="Eckstein S."/>
            <person name="Jensen S."/>
            <person name="Barco R."/>
            <person name="Macalady J."/>
            <person name="Amend J."/>
        </authorList>
    </citation>
    <scope>NUCLEOTIDE SEQUENCE</scope>
    <source>
        <strain evidence="7">RS19-109</strain>
    </source>
</reference>
<evidence type="ECO:0000256" key="2">
    <source>
        <dbReference type="ARBA" id="ARBA00022691"/>
    </source>
</evidence>
<dbReference type="InterPro" id="IPR058240">
    <property type="entry name" value="rSAM_sf"/>
</dbReference>
<evidence type="ECO:0000256" key="3">
    <source>
        <dbReference type="ARBA" id="ARBA00022723"/>
    </source>
</evidence>
<dbReference type="PANTHER" id="PTHR11228">
    <property type="entry name" value="RADICAL SAM DOMAIN PROTEIN"/>
    <property type="match status" value="1"/>
</dbReference>
<evidence type="ECO:0000256" key="4">
    <source>
        <dbReference type="ARBA" id="ARBA00023004"/>
    </source>
</evidence>
<accession>A0A9X4MEH3</accession>
<sequence>MNQPVAKTLHFKPHERNIFFHLLTACNLSCKHCYINPAQHGTATVSRETMEQWLTLFYDPHKESNVIFLGGEPTLHPDLVHGIRYARSLGYKTITVDSNGYLHHDLLNRLKPDEAVLSFSLDGPNPEVNDALRGAGVFATCTANLQKAIGLGFEVSVIYTVSQLNIEHLAAMPELLERLGCKRFFIQVIGLRGKSASEQETNLQVSPEEWLAVIPGVAKDAAHRGIHVIYPKVFLEPGEEFLCAGNVAENYFIFPNGRVYLCPLCEDFPLHTFRIEDNCLVENSGITEKNLFSLNIPEGCVMNKLLQPGNLEYKPDGSPRHRISCCLLKQEIRPEPPRKQK</sequence>
<evidence type="ECO:0000256" key="1">
    <source>
        <dbReference type="ARBA" id="ARBA00001966"/>
    </source>
</evidence>
<dbReference type="CDD" id="cd01335">
    <property type="entry name" value="Radical_SAM"/>
    <property type="match status" value="1"/>
</dbReference>
<comment type="caution">
    <text evidence="7">The sequence shown here is derived from an EMBL/GenBank/DDBJ whole genome shotgun (WGS) entry which is preliminary data.</text>
</comment>
<dbReference type="PANTHER" id="PTHR11228:SF7">
    <property type="entry name" value="PQQA PEPTIDE CYCLASE"/>
    <property type="match status" value="1"/>
</dbReference>
<keyword evidence="2" id="KW-0949">S-adenosyl-L-methionine</keyword>
<gene>
    <name evidence="7" type="ORF">OLX77_01435</name>
</gene>
<keyword evidence="4" id="KW-0408">Iron</keyword>
<dbReference type="RefSeq" id="WP_307631801.1">
    <property type="nucleotide sequence ID" value="NZ_JAPHEH010000001.1"/>
</dbReference>
<dbReference type="InterPro" id="IPR050377">
    <property type="entry name" value="Radical_SAM_PqqE_MftC-like"/>
</dbReference>
<evidence type="ECO:0000256" key="5">
    <source>
        <dbReference type="ARBA" id="ARBA00023014"/>
    </source>
</evidence>
<dbReference type="GO" id="GO:0046872">
    <property type="term" value="F:metal ion binding"/>
    <property type="evidence" value="ECO:0007669"/>
    <property type="project" value="UniProtKB-KW"/>
</dbReference>
<dbReference type="GO" id="GO:0051536">
    <property type="term" value="F:iron-sulfur cluster binding"/>
    <property type="evidence" value="ECO:0007669"/>
    <property type="project" value="UniProtKB-KW"/>
</dbReference>
<dbReference type="GO" id="GO:0003824">
    <property type="term" value="F:catalytic activity"/>
    <property type="evidence" value="ECO:0007669"/>
    <property type="project" value="InterPro"/>
</dbReference>
<evidence type="ECO:0000313" key="7">
    <source>
        <dbReference type="EMBL" id="MDG4474821.1"/>
    </source>
</evidence>
<organism evidence="7 8">
    <name type="scientific">Thiovibrio frasassiensis</name>
    <dbReference type="NCBI Taxonomy" id="2984131"/>
    <lineage>
        <taxon>Bacteria</taxon>
        <taxon>Pseudomonadati</taxon>
        <taxon>Thermodesulfobacteriota</taxon>
        <taxon>Desulfobulbia</taxon>
        <taxon>Desulfobulbales</taxon>
        <taxon>Thiovibrionaceae</taxon>
        <taxon>Thiovibrio</taxon>
    </lineage>
</organism>
<dbReference type="InterPro" id="IPR007197">
    <property type="entry name" value="rSAM"/>
</dbReference>
<feature type="domain" description="Radical SAM core" evidence="6">
    <location>
        <begin position="10"/>
        <end position="224"/>
    </location>
</feature>
<dbReference type="InterPro" id="IPR013785">
    <property type="entry name" value="Aldolase_TIM"/>
</dbReference>
<evidence type="ECO:0000313" key="8">
    <source>
        <dbReference type="Proteomes" id="UP001154240"/>
    </source>
</evidence>
<dbReference type="EMBL" id="JAPHEH010000001">
    <property type="protein sequence ID" value="MDG4474821.1"/>
    <property type="molecule type" value="Genomic_DNA"/>
</dbReference>
<dbReference type="AlphaFoldDB" id="A0A9X4MEH3"/>
<proteinExistence type="predicted"/>
<keyword evidence="8" id="KW-1185">Reference proteome</keyword>
<keyword evidence="3" id="KW-0479">Metal-binding</keyword>
<dbReference type="Proteomes" id="UP001154240">
    <property type="component" value="Unassembled WGS sequence"/>
</dbReference>
<protein>
    <submittedName>
        <fullName evidence="7">Radical SAM protein</fullName>
    </submittedName>
</protein>
<keyword evidence="5" id="KW-0411">Iron-sulfur</keyword>
<dbReference type="Gene3D" id="3.20.20.70">
    <property type="entry name" value="Aldolase class I"/>
    <property type="match status" value="1"/>
</dbReference>
<dbReference type="Pfam" id="PF04055">
    <property type="entry name" value="Radical_SAM"/>
    <property type="match status" value="1"/>
</dbReference>